<feature type="chain" id="PRO_5015574787" evidence="1">
    <location>
        <begin position="18"/>
        <end position="202"/>
    </location>
</feature>
<keyword evidence="4" id="KW-1185">Reference proteome</keyword>
<dbReference type="InterPro" id="IPR051213">
    <property type="entry name" value="START_lipid_transfer"/>
</dbReference>
<evidence type="ECO:0000256" key="1">
    <source>
        <dbReference type="SAM" id="SignalP"/>
    </source>
</evidence>
<dbReference type="EMBL" id="QAOQ01000007">
    <property type="protein sequence ID" value="PTQ94044.1"/>
    <property type="molecule type" value="Genomic_DNA"/>
</dbReference>
<protein>
    <submittedName>
        <fullName evidence="3">START domain-containing protein</fullName>
    </submittedName>
</protein>
<organism evidence="3 4">
    <name type="scientific">Mucilaginibacter yixingensis</name>
    <dbReference type="NCBI Taxonomy" id="1295612"/>
    <lineage>
        <taxon>Bacteria</taxon>
        <taxon>Pseudomonadati</taxon>
        <taxon>Bacteroidota</taxon>
        <taxon>Sphingobacteriia</taxon>
        <taxon>Sphingobacteriales</taxon>
        <taxon>Sphingobacteriaceae</taxon>
        <taxon>Mucilaginibacter</taxon>
    </lineage>
</organism>
<dbReference type="PIRSF" id="PIRSF039033">
    <property type="entry name" value="START_dom"/>
    <property type="match status" value="1"/>
</dbReference>
<evidence type="ECO:0000259" key="2">
    <source>
        <dbReference type="PROSITE" id="PS50848"/>
    </source>
</evidence>
<dbReference type="Proteomes" id="UP000244168">
    <property type="component" value="Unassembled WGS sequence"/>
</dbReference>
<sequence length="202" mass="23233">MKLLALILLLLPAICTAQDNWELKKNEDGISVYTRKLENEKFKEIRVVCEINGSVKQLYGILQNVNHHKDWVYGTMDSHLINRKSADTIYYYSSVHLPWPASDRDLTVQLVLKRDNDDKNLHVHAMGVNNILPEKPKLVRVPYSLGLWNVSTVNNNRIKIEYIFSVDPGGSLPAWLVNMMAVRGPFNTFKNLKELMDSQAKR</sequence>
<dbReference type="SUPFAM" id="SSF55961">
    <property type="entry name" value="Bet v1-like"/>
    <property type="match status" value="1"/>
</dbReference>
<dbReference type="Pfam" id="PF01852">
    <property type="entry name" value="START"/>
    <property type="match status" value="1"/>
</dbReference>
<dbReference type="PANTHER" id="PTHR19308">
    <property type="entry name" value="PHOSPHATIDYLCHOLINE TRANSFER PROTEIN"/>
    <property type="match status" value="1"/>
</dbReference>
<dbReference type="GO" id="GO:0005737">
    <property type="term" value="C:cytoplasm"/>
    <property type="evidence" value="ECO:0007669"/>
    <property type="project" value="UniProtKB-ARBA"/>
</dbReference>
<dbReference type="AlphaFoldDB" id="A0A2T5J676"/>
<reference evidence="3 4" key="1">
    <citation type="submission" date="2018-04" db="EMBL/GenBank/DDBJ databases">
        <title>Genomic Encyclopedia of Archaeal and Bacterial Type Strains, Phase II (KMG-II): from individual species to whole genera.</title>
        <authorList>
            <person name="Goeker M."/>
        </authorList>
    </citation>
    <scope>NUCLEOTIDE SEQUENCE [LARGE SCALE GENOMIC DNA]</scope>
    <source>
        <strain evidence="3 4">DSM 26809</strain>
    </source>
</reference>
<feature type="domain" description="START" evidence="2">
    <location>
        <begin position="18"/>
        <end position="201"/>
    </location>
</feature>
<gene>
    <name evidence="3" type="ORF">C8P68_107107</name>
</gene>
<dbReference type="Gene3D" id="3.30.530.20">
    <property type="match status" value="1"/>
</dbReference>
<proteinExistence type="predicted"/>
<evidence type="ECO:0000313" key="3">
    <source>
        <dbReference type="EMBL" id="PTQ94044.1"/>
    </source>
</evidence>
<dbReference type="OrthoDB" id="5734556at2"/>
<dbReference type="PANTHER" id="PTHR19308:SF14">
    <property type="entry name" value="START DOMAIN-CONTAINING PROTEIN"/>
    <property type="match status" value="1"/>
</dbReference>
<dbReference type="PROSITE" id="PS50848">
    <property type="entry name" value="START"/>
    <property type="match status" value="1"/>
</dbReference>
<dbReference type="InterPro" id="IPR028347">
    <property type="entry name" value="START_dom_prot"/>
</dbReference>
<dbReference type="RefSeq" id="WP_107830392.1">
    <property type="nucleotide sequence ID" value="NZ_CP160205.1"/>
</dbReference>
<evidence type="ECO:0000313" key="4">
    <source>
        <dbReference type="Proteomes" id="UP000244168"/>
    </source>
</evidence>
<accession>A0A2T5J676</accession>
<comment type="caution">
    <text evidence="3">The sequence shown here is derived from an EMBL/GenBank/DDBJ whole genome shotgun (WGS) entry which is preliminary data.</text>
</comment>
<name>A0A2T5J676_9SPHI</name>
<feature type="signal peptide" evidence="1">
    <location>
        <begin position="1"/>
        <end position="17"/>
    </location>
</feature>
<dbReference type="InterPro" id="IPR002913">
    <property type="entry name" value="START_lipid-bd_dom"/>
</dbReference>
<dbReference type="InterPro" id="IPR023393">
    <property type="entry name" value="START-like_dom_sf"/>
</dbReference>
<dbReference type="GO" id="GO:0008289">
    <property type="term" value="F:lipid binding"/>
    <property type="evidence" value="ECO:0007669"/>
    <property type="project" value="InterPro"/>
</dbReference>
<keyword evidence="1" id="KW-0732">Signal</keyword>